<name>A0A1I3ZNI9_9HYPH</name>
<dbReference type="Pfam" id="PF10932">
    <property type="entry name" value="DUF2783"/>
    <property type="match status" value="1"/>
</dbReference>
<dbReference type="Proteomes" id="UP000199598">
    <property type="component" value="Unassembled WGS sequence"/>
</dbReference>
<protein>
    <recommendedName>
        <fullName evidence="3">DUF2783 domain-containing protein</fullName>
    </recommendedName>
</protein>
<proteinExistence type="predicted"/>
<keyword evidence="2" id="KW-1185">Reference proteome</keyword>
<dbReference type="InterPro" id="IPR021233">
    <property type="entry name" value="DUF2783"/>
</dbReference>
<evidence type="ECO:0000313" key="1">
    <source>
        <dbReference type="EMBL" id="SFK45206.1"/>
    </source>
</evidence>
<comment type="caution">
    <text evidence="1">The sequence shown here is derived from an EMBL/GenBank/DDBJ whole genome shotgun (WGS) entry which is preliminary data.</text>
</comment>
<sequence length="69" mass="7454">MSHLNTKANIAKPDEFYHDLLVLHEGRSEEESEALNAKLVLILANHIGDASVLREAMDLAAKTQGGGEA</sequence>
<reference evidence="1 2" key="1">
    <citation type="submission" date="2016-10" db="EMBL/GenBank/DDBJ databases">
        <authorList>
            <person name="Varghese N."/>
            <person name="Submissions S."/>
        </authorList>
    </citation>
    <scope>NUCLEOTIDE SEQUENCE [LARGE SCALE GENOMIC DNA]</scope>
    <source>
        <strain evidence="1 2">DSM 16392</strain>
    </source>
</reference>
<gene>
    <name evidence="1" type="ORF">SAMN04488518_105156</name>
</gene>
<dbReference type="RefSeq" id="WP_063319972.1">
    <property type="nucleotide sequence ID" value="NZ_FOSK01000005.1"/>
</dbReference>
<dbReference type="EMBL" id="FOSK01000005">
    <property type="protein sequence ID" value="SFK45206.1"/>
    <property type="molecule type" value="Genomic_DNA"/>
</dbReference>
<organism evidence="1 2">
    <name type="scientific">Pseudovibrio ascidiaceicola</name>
    <dbReference type="NCBI Taxonomy" id="285279"/>
    <lineage>
        <taxon>Bacteria</taxon>
        <taxon>Pseudomonadati</taxon>
        <taxon>Pseudomonadota</taxon>
        <taxon>Alphaproteobacteria</taxon>
        <taxon>Hyphomicrobiales</taxon>
        <taxon>Stappiaceae</taxon>
        <taxon>Pseudovibrio</taxon>
    </lineage>
</organism>
<evidence type="ECO:0008006" key="3">
    <source>
        <dbReference type="Google" id="ProtNLM"/>
    </source>
</evidence>
<accession>A0A1I3ZNI9</accession>
<evidence type="ECO:0000313" key="2">
    <source>
        <dbReference type="Proteomes" id="UP000199598"/>
    </source>
</evidence>